<comment type="caution">
    <text evidence="1">The sequence shown here is derived from an EMBL/GenBank/DDBJ whole genome shotgun (WGS) entry which is preliminary data.</text>
</comment>
<evidence type="ECO:0000313" key="2">
    <source>
        <dbReference type="Proteomes" id="UP001570511"/>
    </source>
</evidence>
<dbReference type="Proteomes" id="UP001570511">
    <property type="component" value="Unassembled WGS sequence"/>
</dbReference>
<name>A0ABD5MCJ1_9EURY</name>
<reference evidence="1 2" key="1">
    <citation type="submission" date="2024-08" db="EMBL/GenBank/DDBJ databases">
        <title>Halobellus sp. MBLA0158 whole genome sequence.</title>
        <authorList>
            <person name="Hwang C.Y."/>
            <person name="Cho E.-S."/>
            <person name="Seo M.-J."/>
        </authorList>
    </citation>
    <scope>NUCLEOTIDE SEQUENCE [LARGE SCALE GENOMIC DNA]</scope>
    <source>
        <strain evidence="1 2">MBLA0158</strain>
    </source>
</reference>
<dbReference type="EMBL" id="JBGNYA010000001">
    <property type="protein sequence ID" value="MFA1610208.1"/>
    <property type="molecule type" value="Genomic_DNA"/>
</dbReference>
<organism evidence="1 2">
    <name type="scientific">Halobellus rubicundus</name>
    <dbReference type="NCBI Taxonomy" id="2996466"/>
    <lineage>
        <taxon>Archaea</taxon>
        <taxon>Methanobacteriati</taxon>
        <taxon>Methanobacteriota</taxon>
        <taxon>Stenosarchaea group</taxon>
        <taxon>Halobacteria</taxon>
        <taxon>Halobacteriales</taxon>
        <taxon>Haloferacaceae</taxon>
        <taxon>Halobellus</taxon>
    </lineage>
</organism>
<dbReference type="RefSeq" id="WP_372387581.1">
    <property type="nucleotide sequence ID" value="NZ_JBGNYA010000001.1"/>
</dbReference>
<protein>
    <recommendedName>
        <fullName evidence="3">DUF1102 domain-containing protein</fullName>
    </recommendedName>
</protein>
<gene>
    <name evidence="1" type="ORF">OS889_04220</name>
</gene>
<evidence type="ECO:0008006" key="3">
    <source>
        <dbReference type="Google" id="ProtNLM"/>
    </source>
</evidence>
<keyword evidence="2" id="KW-1185">Reference proteome</keyword>
<dbReference type="AlphaFoldDB" id="A0ABD5MCJ1"/>
<proteinExistence type="predicted"/>
<evidence type="ECO:0000313" key="1">
    <source>
        <dbReference type="EMBL" id="MFA1610208.1"/>
    </source>
</evidence>
<accession>A0ABD5MCJ1</accession>
<sequence>MKLPKGKLLALVTIVAALGVVTATGAFTTVSAERTAQVSVAGDSSALLALNPTSGPNGDGAYAAEENGLFQITFGENIGSGVNMEAQTDIQDVFTITNQGTQNVSISINDTGDHPDAVTFYNVSVDGEKATTSAFEDGDYYLDSGETVTVSIYVDTAGLDVDDEDFLIETIEITAEAVQS</sequence>